<organism evidence="1 2">
    <name type="scientific">Fuerstiella marisgermanici</name>
    <dbReference type="NCBI Taxonomy" id="1891926"/>
    <lineage>
        <taxon>Bacteria</taxon>
        <taxon>Pseudomonadati</taxon>
        <taxon>Planctomycetota</taxon>
        <taxon>Planctomycetia</taxon>
        <taxon>Planctomycetales</taxon>
        <taxon>Planctomycetaceae</taxon>
        <taxon>Fuerstiella</taxon>
    </lineage>
</organism>
<accession>A0A1P8WDV4</accession>
<evidence type="ECO:0000313" key="1">
    <source>
        <dbReference type="EMBL" id="APZ92224.1"/>
    </source>
</evidence>
<dbReference type="SUPFAM" id="SSF53649">
    <property type="entry name" value="Alkaline phosphatase-like"/>
    <property type="match status" value="1"/>
</dbReference>
<dbReference type="EMBL" id="CP017641">
    <property type="protein sequence ID" value="APZ92224.1"/>
    <property type="molecule type" value="Genomic_DNA"/>
</dbReference>
<dbReference type="PANTHER" id="PTHR43751:SF3">
    <property type="entry name" value="SULFATASE N-TERMINAL DOMAIN-CONTAINING PROTEIN"/>
    <property type="match status" value="1"/>
</dbReference>
<dbReference type="KEGG" id="fmr:Fuma_01834"/>
<keyword evidence="2" id="KW-1185">Reference proteome</keyword>
<dbReference type="InterPro" id="IPR052701">
    <property type="entry name" value="GAG_Ulvan_Degrading_Sulfatases"/>
</dbReference>
<evidence type="ECO:0000313" key="2">
    <source>
        <dbReference type="Proteomes" id="UP000187735"/>
    </source>
</evidence>
<protein>
    <submittedName>
        <fullName evidence="1">Uncharacterized protein</fullName>
    </submittedName>
</protein>
<proteinExistence type="predicted"/>
<name>A0A1P8WDV4_9PLAN</name>
<dbReference type="Gene3D" id="3.40.720.10">
    <property type="entry name" value="Alkaline Phosphatase, subunit A"/>
    <property type="match status" value="1"/>
</dbReference>
<sequence length="121" mass="13348">MITMTDLFATAADIVRQELPSDAAEDSFSLLPVLLGREEKIVGRKAIFILGNGKDSAVAVGSEQWKLIVRYGDDEDRGNELYDLSKDPGEQTNVINDHPVIAEQLSAAYRKAESDGRTRPR</sequence>
<dbReference type="Proteomes" id="UP000187735">
    <property type="component" value="Chromosome"/>
</dbReference>
<dbReference type="PANTHER" id="PTHR43751">
    <property type="entry name" value="SULFATASE"/>
    <property type="match status" value="1"/>
</dbReference>
<dbReference type="InterPro" id="IPR017850">
    <property type="entry name" value="Alkaline_phosphatase_core_sf"/>
</dbReference>
<dbReference type="STRING" id="1891926.Fuma_01834"/>
<gene>
    <name evidence="1" type="ORF">Fuma_01834</name>
</gene>
<dbReference type="AlphaFoldDB" id="A0A1P8WDV4"/>
<reference evidence="1 2" key="1">
    <citation type="journal article" date="2016" name="Front. Microbiol.">
        <title>Fuerstia marisgermanicae gen. nov., sp. nov., an Unusual Member of the Phylum Planctomycetes from the German Wadden Sea.</title>
        <authorList>
            <person name="Kohn T."/>
            <person name="Heuer A."/>
            <person name="Jogler M."/>
            <person name="Vollmers J."/>
            <person name="Boedeker C."/>
            <person name="Bunk B."/>
            <person name="Rast P."/>
            <person name="Borchert D."/>
            <person name="Glockner I."/>
            <person name="Freese H.M."/>
            <person name="Klenk H.P."/>
            <person name="Overmann J."/>
            <person name="Kaster A.K."/>
            <person name="Rohde M."/>
            <person name="Wiegand S."/>
            <person name="Jogler C."/>
        </authorList>
    </citation>
    <scope>NUCLEOTIDE SEQUENCE [LARGE SCALE GENOMIC DNA]</scope>
    <source>
        <strain evidence="1 2">NH11</strain>
    </source>
</reference>